<keyword evidence="3" id="KW-1185">Reference proteome</keyword>
<evidence type="ECO:0000313" key="2">
    <source>
        <dbReference type="EMBL" id="WAR06394.1"/>
    </source>
</evidence>
<protein>
    <submittedName>
        <fullName evidence="2">Uncharacterized protein</fullName>
    </submittedName>
</protein>
<gene>
    <name evidence="2" type="ORF">MAR_021763</name>
</gene>
<name>A0ABY7EDC2_MYAAR</name>
<evidence type="ECO:0000313" key="3">
    <source>
        <dbReference type="Proteomes" id="UP001164746"/>
    </source>
</evidence>
<feature type="compositionally biased region" description="Polar residues" evidence="1">
    <location>
        <begin position="37"/>
        <end position="53"/>
    </location>
</feature>
<evidence type="ECO:0000256" key="1">
    <source>
        <dbReference type="SAM" id="MobiDB-lite"/>
    </source>
</evidence>
<feature type="region of interest" description="Disordered" evidence="1">
    <location>
        <begin position="25"/>
        <end position="53"/>
    </location>
</feature>
<accession>A0ABY7EDC2</accession>
<dbReference type="EMBL" id="CP111016">
    <property type="protein sequence ID" value="WAR06394.1"/>
    <property type="molecule type" value="Genomic_DNA"/>
</dbReference>
<sequence>MNTGNVETNETSPGNEDISYAQVVKPPTKRTPEKTRLAQTQVKQPSRSSCNRTVGNTTGLKVMQLDCSSCNRAVGRAAGL</sequence>
<proteinExistence type="predicted"/>
<reference evidence="2" key="1">
    <citation type="submission" date="2022-11" db="EMBL/GenBank/DDBJ databases">
        <title>Centuries of genome instability and evolution in soft-shell clam transmissible cancer (bioRxiv).</title>
        <authorList>
            <person name="Hart S.F.M."/>
            <person name="Yonemitsu M.A."/>
            <person name="Giersch R.M."/>
            <person name="Beal B.F."/>
            <person name="Arriagada G."/>
            <person name="Davis B.W."/>
            <person name="Ostrander E.A."/>
            <person name="Goff S.P."/>
            <person name="Metzger M.J."/>
        </authorList>
    </citation>
    <scope>NUCLEOTIDE SEQUENCE</scope>
    <source>
        <strain evidence="2">MELC-2E11</strain>
        <tissue evidence="2">Siphon/mantle</tissue>
    </source>
</reference>
<dbReference type="Proteomes" id="UP001164746">
    <property type="component" value="Chromosome 5"/>
</dbReference>
<organism evidence="2 3">
    <name type="scientific">Mya arenaria</name>
    <name type="common">Soft-shell clam</name>
    <dbReference type="NCBI Taxonomy" id="6604"/>
    <lineage>
        <taxon>Eukaryota</taxon>
        <taxon>Metazoa</taxon>
        <taxon>Spiralia</taxon>
        <taxon>Lophotrochozoa</taxon>
        <taxon>Mollusca</taxon>
        <taxon>Bivalvia</taxon>
        <taxon>Autobranchia</taxon>
        <taxon>Heteroconchia</taxon>
        <taxon>Euheterodonta</taxon>
        <taxon>Imparidentia</taxon>
        <taxon>Neoheterodontei</taxon>
        <taxon>Myida</taxon>
        <taxon>Myoidea</taxon>
        <taxon>Myidae</taxon>
        <taxon>Mya</taxon>
    </lineage>
</organism>